<reference evidence="3" key="1">
    <citation type="submission" date="2016-10" db="EMBL/GenBank/DDBJ databases">
        <authorList>
            <person name="Varghese N."/>
            <person name="Submissions S."/>
        </authorList>
    </citation>
    <scope>NUCLEOTIDE SEQUENCE [LARGE SCALE GENOMIC DNA]</scope>
    <source>
        <strain evidence="3">CGMCC 1.10218</strain>
    </source>
</reference>
<keyword evidence="2" id="KW-0808">Transferase</keyword>
<dbReference type="RefSeq" id="WP_092263331.1">
    <property type="nucleotide sequence ID" value="NZ_FNZA01000002.1"/>
</dbReference>
<dbReference type="EMBL" id="FNZA01000002">
    <property type="protein sequence ID" value="SEI87568.1"/>
    <property type="molecule type" value="Genomic_DNA"/>
</dbReference>
<dbReference type="Pfam" id="PF05096">
    <property type="entry name" value="Glu_cyclase_2"/>
    <property type="match status" value="1"/>
</dbReference>
<keyword evidence="3" id="KW-1185">Reference proteome</keyword>
<evidence type="ECO:0000313" key="3">
    <source>
        <dbReference type="Proteomes" id="UP000199223"/>
    </source>
</evidence>
<dbReference type="SUPFAM" id="SSF50969">
    <property type="entry name" value="YVTN repeat-like/Quinoprotein amine dehydrogenase"/>
    <property type="match status" value="1"/>
</dbReference>
<dbReference type="STRING" id="856736.SAMN04488058_102110"/>
<evidence type="ECO:0000256" key="1">
    <source>
        <dbReference type="SAM" id="SignalP"/>
    </source>
</evidence>
<dbReference type="OrthoDB" id="9783700at2"/>
<dbReference type="InterPro" id="IPR011044">
    <property type="entry name" value="Quino_amine_DH_bsu"/>
</dbReference>
<protein>
    <submittedName>
        <fullName evidence="2">Glutaminyl-peptide cyclotransferase</fullName>
    </submittedName>
</protein>
<dbReference type="InterPro" id="IPR007788">
    <property type="entry name" value="QCT"/>
</dbReference>
<dbReference type="PANTHER" id="PTHR31270:SF1">
    <property type="entry name" value="GLUTAMINYL-PEPTIDE CYCLOTRANSFERASE"/>
    <property type="match status" value="1"/>
</dbReference>
<proteinExistence type="predicted"/>
<sequence length="300" mass="32208">MRPALPSPALPLFASIASLLLTAALGAAAPAVSGPPAPATLPAPTAPRAAAAPVLRPTVVARYPHDRTAFTQGLHYLGGGQYLESTGLVGRSGIRISALKTAKVSEQVPTPLAEAFGEGATLLGSTIYQITWQNGVAFAYDRRTLRELGRYTYAGEGWGLTHDGRSLIMSNGSAELVWRDPKTFAKQRSVTVTDQGREVYNLNELEYVQGYVYANIFLSDRIARIHPQTGRVTAWIDVSALTREVSVAASRQGQPLGFDDVANGIAFVPERGTLLLTGKRWPTLFEVKLSGVKAEPTRRP</sequence>
<dbReference type="Proteomes" id="UP000199223">
    <property type="component" value="Unassembled WGS sequence"/>
</dbReference>
<dbReference type="GO" id="GO:0016603">
    <property type="term" value="F:glutaminyl-peptide cyclotransferase activity"/>
    <property type="evidence" value="ECO:0007669"/>
    <property type="project" value="InterPro"/>
</dbReference>
<feature type="signal peptide" evidence="1">
    <location>
        <begin position="1"/>
        <end position="23"/>
    </location>
</feature>
<keyword evidence="1" id="KW-0732">Signal</keyword>
<accession>A0A1H6U5C3</accession>
<dbReference type="AlphaFoldDB" id="A0A1H6U5C3"/>
<dbReference type="PANTHER" id="PTHR31270">
    <property type="entry name" value="GLUTAMINYL-PEPTIDE CYCLOTRANSFERASE"/>
    <property type="match status" value="1"/>
</dbReference>
<feature type="chain" id="PRO_5011674293" evidence="1">
    <location>
        <begin position="24"/>
        <end position="300"/>
    </location>
</feature>
<name>A0A1H6U5C3_9DEIO</name>
<organism evidence="2 3">
    <name type="scientific">Deinococcus reticulitermitis</name>
    <dbReference type="NCBI Taxonomy" id="856736"/>
    <lineage>
        <taxon>Bacteria</taxon>
        <taxon>Thermotogati</taxon>
        <taxon>Deinococcota</taxon>
        <taxon>Deinococci</taxon>
        <taxon>Deinococcales</taxon>
        <taxon>Deinococcaceae</taxon>
        <taxon>Deinococcus</taxon>
    </lineage>
</organism>
<gene>
    <name evidence="2" type="ORF">SAMN04488058_102110</name>
</gene>
<evidence type="ECO:0000313" key="2">
    <source>
        <dbReference type="EMBL" id="SEI87568.1"/>
    </source>
</evidence>